<dbReference type="Gene3D" id="2.100.10.20">
    <property type="entry name" value="Vitelline membrane outer layer protein I (VOMI)"/>
    <property type="match status" value="1"/>
</dbReference>
<dbReference type="AlphaFoldDB" id="A0A7L0KJF0"/>
<keyword evidence="2" id="KW-1185">Reference proteome</keyword>
<dbReference type="PANTHER" id="PTHR18841">
    <property type="entry name" value="VITELLINE MEMBRANE OUTER LAYER PROTEIN I-RELATED"/>
    <property type="match status" value="1"/>
</dbReference>
<evidence type="ECO:0000313" key="1">
    <source>
        <dbReference type="EMBL" id="NXK57145.1"/>
    </source>
</evidence>
<organism evidence="1 2">
    <name type="scientific">Chauna torquata</name>
    <name type="common">Southern screamer</name>
    <dbReference type="NCBI Taxonomy" id="30388"/>
    <lineage>
        <taxon>Eukaryota</taxon>
        <taxon>Metazoa</taxon>
        <taxon>Chordata</taxon>
        <taxon>Craniata</taxon>
        <taxon>Vertebrata</taxon>
        <taxon>Euteleostomi</taxon>
        <taxon>Archelosauria</taxon>
        <taxon>Archosauria</taxon>
        <taxon>Dinosauria</taxon>
        <taxon>Saurischia</taxon>
        <taxon>Theropoda</taxon>
        <taxon>Coelurosauria</taxon>
        <taxon>Aves</taxon>
        <taxon>Neognathae</taxon>
        <taxon>Galloanserae</taxon>
        <taxon>Anseriformes</taxon>
        <taxon>Anhimidae</taxon>
        <taxon>Chauna</taxon>
    </lineage>
</organism>
<feature type="non-terminal residue" evidence="1">
    <location>
        <position position="1"/>
    </location>
</feature>
<protein>
    <submittedName>
        <fullName evidence="1">VMO1 protein</fullName>
    </submittedName>
</protein>
<dbReference type="Proteomes" id="UP000537522">
    <property type="component" value="Unassembled WGS sequence"/>
</dbReference>
<dbReference type="GO" id="GO:0005615">
    <property type="term" value="C:extracellular space"/>
    <property type="evidence" value="ECO:0007669"/>
    <property type="project" value="TreeGrafter"/>
</dbReference>
<proteinExistence type="predicted"/>
<dbReference type="EMBL" id="VXAL01021658">
    <property type="protein sequence ID" value="NXK57145.1"/>
    <property type="molecule type" value="Genomic_DNA"/>
</dbReference>
<accession>A0A7L0KJF0</accession>
<name>A0A7L0KJF0_CHATO</name>
<reference evidence="1 2" key="1">
    <citation type="submission" date="2019-09" db="EMBL/GenBank/DDBJ databases">
        <title>Bird 10,000 Genomes (B10K) Project - Family phase.</title>
        <authorList>
            <person name="Zhang G."/>
        </authorList>
    </citation>
    <scope>NUCLEOTIDE SEQUENCE [LARGE SCALE GENOMIC DNA]</scope>
    <source>
        <strain evidence="1">B10K-DU-011-36</strain>
        <tissue evidence="1">Muscle</tissue>
    </source>
</reference>
<feature type="non-terminal residue" evidence="1">
    <location>
        <position position="99"/>
    </location>
</feature>
<gene>
    <name evidence="1" type="primary">Vmo1_1</name>
    <name evidence="1" type="ORF">CHATOR_R14723</name>
</gene>
<dbReference type="Pfam" id="PF03762">
    <property type="entry name" value="VOMI"/>
    <property type="match status" value="1"/>
</dbReference>
<comment type="caution">
    <text evidence="1">The sequence shown here is derived from an EMBL/GenBank/DDBJ whole genome shotgun (WGS) entry which is preliminary data.</text>
</comment>
<dbReference type="PANTHER" id="PTHR18841:SF0">
    <property type="entry name" value="VITELLINE MEMBRANE OUTER LAYER 1 HOMOLOG A-RELATED"/>
    <property type="match status" value="1"/>
</dbReference>
<sequence length="99" mass="10558">WGEWLPPKACGRSARLISFRLRVEAPRGLRDDTAANSVDFACSDGTVLHGQGGTRGAWGNWSSSCPPGQGICGMQTLVEAPQRSRDDTGLNSAIFFCCA</sequence>
<evidence type="ECO:0000313" key="2">
    <source>
        <dbReference type="Proteomes" id="UP000537522"/>
    </source>
</evidence>
<dbReference type="SUPFAM" id="SSF51092">
    <property type="entry name" value="Vitelline membrane outer protein-I (VMO-I)"/>
    <property type="match status" value="1"/>
</dbReference>
<dbReference type="InterPro" id="IPR005515">
    <property type="entry name" value="VOMI"/>
</dbReference>
<dbReference type="InterPro" id="IPR036706">
    <property type="entry name" value="VOMI_sf"/>
</dbReference>